<evidence type="ECO:0000256" key="1">
    <source>
        <dbReference type="SAM" id="MobiDB-lite"/>
    </source>
</evidence>
<organism evidence="2 3">
    <name type="scientific">Alteromonas australica</name>
    <dbReference type="NCBI Taxonomy" id="589873"/>
    <lineage>
        <taxon>Bacteria</taxon>
        <taxon>Pseudomonadati</taxon>
        <taxon>Pseudomonadota</taxon>
        <taxon>Gammaproteobacteria</taxon>
        <taxon>Alteromonadales</taxon>
        <taxon>Alteromonadaceae</taxon>
        <taxon>Alteromonas/Salinimonas group</taxon>
        <taxon>Alteromonas</taxon>
    </lineage>
</organism>
<dbReference type="Proteomes" id="UP000263517">
    <property type="component" value="Unassembled WGS sequence"/>
</dbReference>
<gene>
    <name evidence="2" type="ORF">DCW74_05865</name>
</gene>
<dbReference type="AlphaFoldDB" id="A0A350P1T2"/>
<feature type="non-terminal residue" evidence="2">
    <location>
        <position position="1"/>
    </location>
</feature>
<feature type="compositionally biased region" description="Acidic residues" evidence="1">
    <location>
        <begin position="302"/>
        <end position="321"/>
    </location>
</feature>
<evidence type="ECO:0000313" key="3">
    <source>
        <dbReference type="Proteomes" id="UP000263517"/>
    </source>
</evidence>
<reference evidence="2 3" key="1">
    <citation type="journal article" date="2018" name="Nat. Biotechnol.">
        <title>A standardized bacterial taxonomy based on genome phylogeny substantially revises the tree of life.</title>
        <authorList>
            <person name="Parks D.H."/>
            <person name="Chuvochina M."/>
            <person name="Waite D.W."/>
            <person name="Rinke C."/>
            <person name="Skarshewski A."/>
            <person name="Chaumeil P.A."/>
            <person name="Hugenholtz P."/>
        </authorList>
    </citation>
    <scope>NUCLEOTIDE SEQUENCE [LARGE SCALE GENOMIC DNA]</scope>
    <source>
        <strain evidence="2">UBA11978</strain>
    </source>
</reference>
<evidence type="ECO:0000313" key="2">
    <source>
        <dbReference type="EMBL" id="HAW75249.1"/>
    </source>
</evidence>
<feature type="region of interest" description="Disordered" evidence="1">
    <location>
        <begin position="302"/>
        <end position="376"/>
    </location>
</feature>
<proteinExistence type="predicted"/>
<feature type="compositionally biased region" description="Low complexity" evidence="1">
    <location>
        <begin position="514"/>
        <end position="524"/>
    </location>
</feature>
<dbReference type="EMBL" id="DNAN01000200">
    <property type="protein sequence ID" value="HAW75249.1"/>
    <property type="molecule type" value="Genomic_DNA"/>
</dbReference>
<sequence length="602" mass="67457">EMIMDSDCHDLEDARFIGHVSFQPKKEVIDKYGLDEDIGGTSRYDYLDNYMSVTNRVNYDDEEANSDNTAFLRVLEFCNLVDDFYDTDGTRYKGRLEIYVLNSGYGGNLKPVFMGPLPLIDGKRKPLPHIVPLIFEHEPEYPYRGLAYVEQLLPQQKELNTMRSYLAQSARRDARMYVTPKGALDADAMVNLRSGEDGSIIEVDEQYAGNIGRVIVPIAHGPVSGNILNTMQMAEVDLERNTTISPAALGQVTKATASEIMALEGHTQSEYGRHAEQRDMFLVNVVKRCLAAHVASLYDVGDSEGAEQNLDEEGRELDDDQLESKRKEEGIDNDNDNSYDNNLGSDFRSGVQNEEESEEPEQIKEIEEDEPDIDPDDDEIIGLASEVEPVRKQVERQRAGMKLVLLDPEGNLVQIEPKDIDSDFDIGFSEAGRSPIARAEMRNAILQLSDKMLQLIQVSGQKQGAVSVLAEEMYKSIHEQFEFPNNLSYDYIQNKLSEQADNVASDPAPNTAAPQQEQPQQQPQEEPPEEQEPTDKKETVNEFIQQLASLPPDQALVALEEAFKDDPKVLDVIQKAKNMEPEQQAEIVAMILSGISGESNDN</sequence>
<protein>
    <submittedName>
        <fullName evidence="2">Uncharacterized protein</fullName>
    </submittedName>
</protein>
<accession>A0A350P1T2</accession>
<comment type="caution">
    <text evidence="2">The sequence shown here is derived from an EMBL/GenBank/DDBJ whole genome shotgun (WGS) entry which is preliminary data.</text>
</comment>
<feature type="region of interest" description="Disordered" evidence="1">
    <location>
        <begin position="500"/>
        <end position="545"/>
    </location>
</feature>
<feature type="compositionally biased region" description="Acidic residues" evidence="1">
    <location>
        <begin position="353"/>
        <end position="376"/>
    </location>
</feature>
<name>A0A350P1T2_9ALTE</name>